<reference evidence="1" key="1">
    <citation type="submission" date="2014-11" db="EMBL/GenBank/DDBJ databases">
        <authorList>
            <person name="Otto D Thomas"/>
            <person name="Naeem Raeece"/>
        </authorList>
    </citation>
    <scope>NUCLEOTIDE SEQUENCE</scope>
</reference>
<proteinExistence type="predicted"/>
<dbReference type="VEuPathDB" id="CryptoDB:Cvel_13138"/>
<accession>A0A0G4ICU6</accession>
<evidence type="ECO:0000313" key="1">
    <source>
        <dbReference type="EMBL" id="CEM54893.1"/>
    </source>
</evidence>
<organism evidence="1">
    <name type="scientific">Chromera velia CCMP2878</name>
    <dbReference type="NCBI Taxonomy" id="1169474"/>
    <lineage>
        <taxon>Eukaryota</taxon>
        <taxon>Sar</taxon>
        <taxon>Alveolata</taxon>
        <taxon>Colpodellida</taxon>
        <taxon>Chromeraceae</taxon>
        <taxon>Chromera</taxon>
    </lineage>
</organism>
<dbReference type="AlphaFoldDB" id="A0A0G4ICU6"/>
<protein>
    <submittedName>
        <fullName evidence="1">Uncharacterized protein</fullName>
    </submittedName>
</protein>
<name>A0A0G4ICU6_9ALVE</name>
<dbReference type="EMBL" id="CDMZ01005827">
    <property type="protein sequence ID" value="CEM54893.1"/>
    <property type="molecule type" value="Genomic_DNA"/>
</dbReference>
<gene>
    <name evidence="1" type="ORF">Cvel_13138</name>
</gene>
<sequence>MQSSRQCRGAIKGEDGQTVVTTLDGWWESIGTSFATRSPSYLQDVHPWLQERCGRHAITSTVSNRNAEADRRGEV</sequence>